<comment type="caution">
    <text evidence="7">The sequence shown here is derived from an EMBL/GenBank/DDBJ whole genome shotgun (WGS) entry which is preliminary data.</text>
</comment>
<keyword evidence="4" id="KW-0804">Transcription</keyword>
<dbReference type="GO" id="GO:0005634">
    <property type="term" value="C:nucleus"/>
    <property type="evidence" value="ECO:0007669"/>
    <property type="project" value="UniProtKB-SubCell"/>
</dbReference>
<keyword evidence="5" id="KW-0539">Nucleus</keyword>
<comment type="subcellular location">
    <subcellularLocation>
        <location evidence="1">Nucleus</location>
    </subcellularLocation>
</comment>
<dbReference type="GO" id="GO:0043565">
    <property type="term" value="F:sequence-specific DNA binding"/>
    <property type="evidence" value="ECO:0007669"/>
    <property type="project" value="InterPro"/>
</dbReference>
<dbReference type="GO" id="GO:0003700">
    <property type="term" value="F:DNA-binding transcription factor activity"/>
    <property type="evidence" value="ECO:0007669"/>
    <property type="project" value="InterPro"/>
</dbReference>
<evidence type="ECO:0000256" key="3">
    <source>
        <dbReference type="ARBA" id="ARBA00023125"/>
    </source>
</evidence>
<dbReference type="EMBL" id="SDMP01000001">
    <property type="protein sequence ID" value="RYR76626.1"/>
    <property type="molecule type" value="Genomic_DNA"/>
</dbReference>
<dbReference type="InterPro" id="IPR003657">
    <property type="entry name" value="WRKY_dom"/>
</dbReference>
<evidence type="ECO:0000256" key="5">
    <source>
        <dbReference type="ARBA" id="ARBA00023242"/>
    </source>
</evidence>
<dbReference type="PANTHER" id="PTHR31221">
    <property type="entry name" value="WRKY TRANSCRIPTION FACTOR PROTEIN 1-RELATED"/>
    <property type="match status" value="1"/>
</dbReference>
<gene>
    <name evidence="7" type="ORF">Ahy_A01g001215</name>
</gene>
<dbReference type="Proteomes" id="UP000289738">
    <property type="component" value="Chromosome A01"/>
</dbReference>
<dbReference type="InterPro" id="IPR036576">
    <property type="entry name" value="WRKY_dom_sf"/>
</dbReference>
<dbReference type="SMART" id="SM00774">
    <property type="entry name" value="WRKY"/>
    <property type="match status" value="1"/>
</dbReference>
<evidence type="ECO:0000256" key="2">
    <source>
        <dbReference type="ARBA" id="ARBA00023015"/>
    </source>
</evidence>
<keyword evidence="8" id="KW-1185">Reference proteome</keyword>
<proteinExistence type="predicted"/>
<reference evidence="7 8" key="1">
    <citation type="submission" date="2019-01" db="EMBL/GenBank/DDBJ databases">
        <title>Sequencing of cultivated peanut Arachis hypogaea provides insights into genome evolution and oil improvement.</title>
        <authorList>
            <person name="Chen X."/>
        </authorList>
    </citation>
    <scope>NUCLEOTIDE SEQUENCE [LARGE SCALE GENOMIC DNA]</scope>
    <source>
        <strain evidence="8">cv. Fuhuasheng</strain>
        <tissue evidence="7">Leaves</tissue>
    </source>
</reference>
<evidence type="ECO:0000256" key="4">
    <source>
        <dbReference type="ARBA" id="ARBA00023163"/>
    </source>
</evidence>
<dbReference type="InterPro" id="IPR044810">
    <property type="entry name" value="WRKY_plant"/>
</dbReference>
<feature type="domain" description="WRKY" evidence="6">
    <location>
        <begin position="48"/>
        <end position="74"/>
    </location>
</feature>
<evidence type="ECO:0000313" key="7">
    <source>
        <dbReference type="EMBL" id="RYR76626.1"/>
    </source>
</evidence>
<keyword evidence="3" id="KW-0238">DNA-binding</keyword>
<dbReference type="SUPFAM" id="SSF118290">
    <property type="entry name" value="WRKY DNA-binding domain"/>
    <property type="match status" value="1"/>
</dbReference>
<evidence type="ECO:0000313" key="8">
    <source>
        <dbReference type="Proteomes" id="UP000289738"/>
    </source>
</evidence>
<protein>
    <recommendedName>
        <fullName evidence="6">WRKY domain-containing protein</fullName>
    </recommendedName>
</protein>
<accession>A0A445EMN1</accession>
<dbReference type="PANTHER" id="PTHR31221:SF1">
    <property type="entry name" value="WRKY TRANSCRIPTION FACTOR 33-RELATED"/>
    <property type="match status" value="1"/>
</dbReference>
<dbReference type="Gene3D" id="2.20.25.80">
    <property type="entry name" value="WRKY domain"/>
    <property type="match status" value="1"/>
</dbReference>
<keyword evidence="2" id="KW-0805">Transcription regulation</keyword>
<organism evidence="7 8">
    <name type="scientific">Arachis hypogaea</name>
    <name type="common">Peanut</name>
    <dbReference type="NCBI Taxonomy" id="3818"/>
    <lineage>
        <taxon>Eukaryota</taxon>
        <taxon>Viridiplantae</taxon>
        <taxon>Streptophyta</taxon>
        <taxon>Embryophyta</taxon>
        <taxon>Tracheophyta</taxon>
        <taxon>Spermatophyta</taxon>
        <taxon>Magnoliopsida</taxon>
        <taxon>eudicotyledons</taxon>
        <taxon>Gunneridae</taxon>
        <taxon>Pentapetalae</taxon>
        <taxon>rosids</taxon>
        <taxon>fabids</taxon>
        <taxon>Fabales</taxon>
        <taxon>Fabaceae</taxon>
        <taxon>Papilionoideae</taxon>
        <taxon>50 kb inversion clade</taxon>
        <taxon>dalbergioids sensu lato</taxon>
        <taxon>Dalbergieae</taxon>
        <taxon>Pterocarpus clade</taxon>
        <taxon>Arachis</taxon>
    </lineage>
</organism>
<evidence type="ECO:0000259" key="6">
    <source>
        <dbReference type="PROSITE" id="PS50811"/>
    </source>
</evidence>
<dbReference type="AlphaFoldDB" id="A0A445EMN1"/>
<dbReference type="Pfam" id="PF03106">
    <property type="entry name" value="WRKY"/>
    <property type="match status" value="1"/>
</dbReference>
<evidence type="ECO:0000256" key="1">
    <source>
        <dbReference type="ARBA" id="ARBA00004123"/>
    </source>
</evidence>
<name>A0A445EMN1_ARAHY</name>
<sequence>MIYEDLKSNLFITNSGSCCRKGENEHDGHSAYGSRTVREPRVVVQTTSEIDILDDAYRWRKYGQKVVKGNPNARLPATGTQESSSLDMLQGSGLFGYTSLGRSMGSYGNNTQLSDGVYIKAKDERKDDSFLESFLSKN</sequence>
<dbReference type="PROSITE" id="PS50811">
    <property type="entry name" value="WRKY"/>
    <property type="match status" value="1"/>
</dbReference>